<dbReference type="NCBIfam" id="TIGR00917">
    <property type="entry name" value="2A060601"/>
    <property type="match status" value="1"/>
</dbReference>
<keyword evidence="4" id="KW-0153">Cholesterol metabolism</keyword>
<keyword evidence="10 16" id="KW-0472">Membrane</keyword>
<dbReference type="InterPro" id="IPR053958">
    <property type="entry name" value="HMGCR/SNAP/NPC1-like_SSD"/>
</dbReference>
<dbReference type="GO" id="GO:0030301">
    <property type="term" value="P:cholesterol transport"/>
    <property type="evidence" value="ECO:0007669"/>
    <property type="project" value="UniProtKB-ARBA"/>
</dbReference>
<dbReference type="GO" id="GO:0005319">
    <property type="term" value="F:lipid transporter activity"/>
    <property type="evidence" value="ECO:0007669"/>
    <property type="project" value="InterPro"/>
</dbReference>
<dbReference type="EMBL" id="JAEAOA010002074">
    <property type="protein sequence ID" value="KAK3578411.1"/>
    <property type="molecule type" value="Genomic_DNA"/>
</dbReference>
<evidence type="ECO:0000259" key="18">
    <source>
        <dbReference type="PROSITE" id="PS50156"/>
    </source>
</evidence>
<reference evidence="19" key="1">
    <citation type="journal article" date="2021" name="Genome Biol. Evol.">
        <title>A High-Quality Reference Genome for a Parasitic Bivalve with Doubly Uniparental Inheritance (Bivalvia: Unionida).</title>
        <authorList>
            <person name="Smith C.H."/>
        </authorList>
    </citation>
    <scope>NUCLEOTIDE SEQUENCE</scope>
    <source>
        <strain evidence="19">CHS0354</strain>
    </source>
</reference>
<evidence type="ECO:0000256" key="2">
    <source>
        <dbReference type="ARBA" id="ARBA00005585"/>
    </source>
</evidence>
<gene>
    <name evidence="19" type="ORF">CHS0354_035612</name>
</gene>
<keyword evidence="7 16" id="KW-1133">Transmembrane helix</keyword>
<evidence type="ECO:0000256" key="5">
    <source>
        <dbReference type="ARBA" id="ARBA00022692"/>
    </source>
</evidence>
<proteinExistence type="inferred from homology"/>
<reference evidence="19" key="2">
    <citation type="journal article" date="2021" name="Genome Biol. Evol.">
        <title>Developing a high-quality reference genome for a parasitic bivalve with doubly uniparental inheritance (Bivalvia: Unionida).</title>
        <authorList>
            <person name="Smith C.H."/>
        </authorList>
    </citation>
    <scope>NUCLEOTIDE SEQUENCE</scope>
    <source>
        <strain evidence="19">CHS0354</strain>
        <tissue evidence="19">Mantle</tissue>
    </source>
</reference>
<dbReference type="FunFam" id="1.20.1640.10:FF:000010">
    <property type="entry name" value="NPC intracellular cholesterol transporter 1"/>
    <property type="match status" value="1"/>
</dbReference>
<comment type="similarity">
    <text evidence="2">Belongs to the patched family.</text>
</comment>
<keyword evidence="11" id="KW-1015">Disulfide bond</keyword>
<feature type="transmembrane region" description="Helical" evidence="16">
    <location>
        <begin position="1216"/>
        <end position="1236"/>
    </location>
</feature>
<feature type="transmembrane region" description="Helical" evidence="16">
    <location>
        <begin position="1119"/>
        <end position="1139"/>
    </location>
</feature>
<feature type="transmembrane region" description="Helical" evidence="16">
    <location>
        <begin position="781"/>
        <end position="806"/>
    </location>
</feature>
<dbReference type="InterPro" id="IPR004765">
    <property type="entry name" value="NPC1-like"/>
</dbReference>
<evidence type="ECO:0000256" key="8">
    <source>
        <dbReference type="ARBA" id="ARBA00023055"/>
    </source>
</evidence>
<feature type="transmembrane region" description="Helical" evidence="16">
    <location>
        <begin position="1248"/>
        <end position="1271"/>
    </location>
</feature>
<keyword evidence="12" id="KW-1207">Sterol metabolism</keyword>
<dbReference type="PANTHER" id="PTHR45727:SF2">
    <property type="entry name" value="NPC INTRACELLULAR CHOLESTEROL TRANSPORTER 1"/>
    <property type="match status" value="1"/>
</dbReference>
<dbReference type="FunFam" id="1.20.1640.10:FF:000008">
    <property type="entry name" value="NPC intracellular cholesterol transporter 1"/>
    <property type="match status" value="1"/>
</dbReference>
<dbReference type="Gene3D" id="1.20.1640.10">
    <property type="entry name" value="Multidrug efflux transporter AcrB transmembrane domain"/>
    <property type="match status" value="2"/>
</dbReference>
<feature type="signal peptide" evidence="17">
    <location>
        <begin position="1"/>
        <end position="22"/>
    </location>
</feature>
<sequence length="1329" mass="147904">MYRNCWTFGLVLIFTISSQVYSQSDGEPHCIWYGQCGPGSNMGNLNCNYTGPAKPLTDQQGLDILKTYCPDLYTGNDTRTCCASDQLHAFAENMDLPKQFLSRCPACYRNYINIFCDMTCSPTQSQFVMTTATIPNSAGEAVLSITYALSKSFAYGMYDSCKDVQMPSANDKAISVFCGIKASECTPQKWLDYNGNTNNGKAPFPITFILQDQPWISDDNVTLIPNNHATVRCNETFDNSTQPCSCQDCQAMCVPMLPPPPPKKDFKIAGTDGYAFIMACVYIVFILFFCSYVICYSVASSRKQRYVGSNNVSNDLPETDSKSYKMKNSAVHHVSMADIGCMEKIGAQVEIAITNTFTRWGIFCAKHPYLILVAGIVIAGALSVGIIRIDVTTDPVQLWSAEKNQARQERDYFNKHFVPFFRTEQVIISRPNNNTQVEHPLPPPSAENMNFSCLFDKDFMKEVLALQNNISSLVASYNDEKVTLSDICFKPMAPDYDYCTIQSPLQYFQNDVEKLDKIVMDDSGFFLEADYLEHFRKCVQNPTSISDTTKLGMSCLAEYGGPAFPWVVLGGFDGDNYHQATAFVLTFVVNNRLNKADNEKAEAWEQVFIDYMKNYKHQNMTVSFSSERSIQDELDRESKSDVMTIAISYFVMFAYISVALGQFHSLETIFIDSKITLGLSGVAIVLCSVAASVGFFSYIGISMTLIIIEVVPFLVLAVGVDNIFILVQAFQRDQKKPGENLEEQIGRIVGTVGPSMLLSSLSESVAFFFGAMTNMPAVRTFSLYAAMAVLFDFLLQITCFIGMMALDAKRREKHLFDCCCCIKGAKSKHPADTGGFLFHIVKEYYSKFLMDKWIRPFVVLIFVGLFCASLAMTFHVDIGLEQGLSMPEDSFVLDYFNNISVYLAVGAPVYFVVPKGHDYASTNGQNLICGGLGCPQNSVIGQIYTASRLKNYTYISQPASSWIDDYFDWLTPGGSPTCCRYDADTRKFCPSTDKNDTCYPCQLNNFSKGRPSSEDFAKYLTWFLGDNPGLTCGKGGHAAYASAVELINNGTAVGATYFMTYHTTLRKSKDYIEALRGARKLADDISTALNLTKPDEKVFAYSIFYVFYEQYLTIVNDTLLNLGVCLAAIFVVTVILLGFDFYSGFLVLTTILMILVDIMGMMYLWNISLNAVSLVNLVMAVGISVEFCSHLIRAFVVSTQPTRILRAQDSLAHMGSSVLSGITLTKLGGIIVLAFSKSQLFQVFYFRMYLGIVLFGATHGLIFLPVLLSYIGPKVHKAEVNYNQYKDIENNSETSKSSSPTSDEAPIFIHEKGVPSNYDSISTCNVIHL</sequence>
<evidence type="ECO:0000313" key="20">
    <source>
        <dbReference type="Proteomes" id="UP001195483"/>
    </source>
</evidence>
<keyword evidence="20" id="KW-1185">Reference proteome</keyword>
<feature type="transmembrane region" description="Helical" evidence="16">
    <location>
        <begin position="273"/>
        <end position="295"/>
    </location>
</feature>
<evidence type="ECO:0000256" key="13">
    <source>
        <dbReference type="ARBA" id="ARBA00023180"/>
    </source>
</evidence>
<comment type="caution">
    <text evidence="19">The sequence shown here is derived from an EMBL/GenBank/DDBJ whole genome shotgun (WGS) entry which is preliminary data.</text>
</comment>
<reference evidence="19" key="3">
    <citation type="submission" date="2023-05" db="EMBL/GenBank/DDBJ databases">
        <authorList>
            <person name="Smith C.H."/>
        </authorList>
    </citation>
    <scope>NUCLEOTIDE SEQUENCE</scope>
    <source>
        <strain evidence="19">CHS0354</strain>
        <tissue evidence="19">Mantle</tissue>
    </source>
</reference>
<feature type="transmembrane region" description="Helical" evidence="16">
    <location>
        <begin position="857"/>
        <end position="875"/>
    </location>
</feature>
<evidence type="ECO:0000256" key="11">
    <source>
        <dbReference type="ARBA" id="ARBA00023157"/>
    </source>
</evidence>
<feature type="transmembrane region" description="Helical" evidence="16">
    <location>
        <begin position="1177"/>
        <end position="1196"/>
    </location>
</feature>
<dbReference type="GO" id="GO:0042632">
    <property type="term" value="P:cholesterol homeostasis"/>
    <property type="evidence" value="ECO:0007669"/>
    <property type="project" value="TreeGrafter"/>
</dbReference>
<dbReference type="PANTHER" id="PTHR45727">
    <property type="entry name" value="NPC INTRACELLULAR CHOLESTEROL TRANSPORTER 1"/>
    <property type="match status" value="1"/>
</dbReference>
<protein>
    <recommendedName>
        <fullName evidence="18">SSD domain-containing protein</fullName>
    </recommendedName>
</protein>
<evidence type="ECO:0000313" key="19">
    <source>
        <dbReference type="EMBL" id="KAK3578411.1"/>
    </source>
</evidence>
<evidence type="ECO:0000256" key="10">
    <source>
        <dbReference type="ARBA" id="ARBA00023136"/>
    </source>
</evidence>
<dbReference type="InterPro" id="IPR053956">
    <property type="entry name" value="NPC1_MLD"/>
</dbReference>
<feature type="domain" description="SSD" evidence="18">
    <location>
        <begin position="641"/>
        <end position="806"/>
    </location>
</feature>
<feature type="chain" id="PRO_5042022191" description="SSD domain-containing protein" evidence="17">
    <location>
        <begin position="23"/>
        <end position="1329"/>
    </location>
</feature>
<evidence type="ECO:0000256" key="9">
    <source>
        <dbReference type="ARBA" id="ARBA00023098"/>
    </source>
</evidence>
<dbReference type="Pfam" id="PF22314">
    <property type="entry name" value="NPC1_MLD"/>
    <property type="match status" value="1"/>
</dbReference>
<keyword evidence="14" id="KW-0753">Steroid metabolism</keyword>
<feature type="transmembrane region" description="Helical" evidence="16">
    <location>
        <begin position="675"/>
        <end position="699"/>
    </location>
</feature>
<organism evidence="19 20">
    <name type="scientific">Potamilus streckersoni</name>
    <dbReference type="NCBI Taxonomy" id="2493646"/>
    <lineage>
        <taxon>Eukaryota</taxon>
        <taxon>Metazoa</taxon>
        <taxon>Spiralia</taxon>
        <taxon>Lophotrochozoa</taxon>
        <taxon>Mollusca</taxon>
        <taxon>Bivalvia</taxon>
        <taxon>Autobranchia</taxon>
        <taxon>Heteroconchia</taxon>
        <taxon>Palaeoheterodonta</taxon>
        <taxon>Unionida</taxon>
        <taxon>Unionoidea</taxon>
        <taxon>Unionidae</taxon>
        <taxon>Ambleminae</taxon>
        <taxon>Lampsilini</taxon>
        <taxon>Potamilus</taxon>
    </lineage>
</organism>
<evidence type="ECO:0000256" key="4">
    <source>
        <dbReference type="ARBA" id="ARBA00022548"/>
    </source>
</evidence>
<feature type="transmembrane region" description="Helical" evidence="16">
    <location>
        <begin position="705"/>
        <end position="727"/>
    </location>
</feature>
<dbReference type="Pfam" id="PF16414">
    <property type="entry name" value="NPC1_N"/>
    <property type="match status" value="1"/>
</dbReference>
<evidence type="ECO:0000256" key="1">
    <source>
        <dbReference type="ARBA" id="ARBA00004127"/>
    </source>
</evidence>
<keyword evidence="6 17" id="KW-0732">Signal</keyword>
<feature type="transmembrane region" description="Helical" evidence="16">
    <location>
        <begin position="369"/>
        <end position="387"/>
    </location>
</feature>
<dbReference type="GO" id="GO:0005886">
    <property type="term" value="C:plasma membrane"/>
    <property type="evidence" value="ECO:0007669"/>
    <property type="project" value="TreeGrafter"/>
</dbReference>
<evidence type="ECO:0000256" key="3">
    <source>
        <dbReference type="ARBA" id="ARBA00022448"/>
    </source>
</evidence>
<comment type="catalytic activity">
    <reaction evidence="15">
        <text>cholesterol(in) = cholesterol(out)</text>
        <dbReference type="Rhea" id="RHEA:39747"/>
        <dbReference type="ChEBI" id="CHEBI:16113"/>
    </reaction>
</comment>
<keyword evidence="3" id="KW-0813">Transport</keyword>
<dbReference type="Pfam" id="PF12349">
    <property type="entry name" value="Sterol-sensing"/>
    <property type="match status" value="1"/>
</dbReference>
<dbReference type="SUPFAM" id="SSF82866">
    <property type="entry name" value="Multidrug efflux transporter AcrB transmembrane domain"/>
    <property type="match status" value="2"/>
</dbReference>
<evidence type="ECO:0000256" key="14">
    <source>
        <dbReference type="ARBA" id="ARBA00023221"/>
    </source>
</evidence>
<dbReference type="InterPro" id="IPR032190">
    <property type="entry name" value="NPC1_N"/>
</dbReference>
<evidence type="ECO:0000256" key="17">
    <source>
        <dbReference type="SAM" id="SignalP"/>
    </source>
</evidence>
<dbReference type="InterPro" id="IPR000731">
    <property type="entry name" value="SSD"/>
</dbReference>
<evidence type="ECO:0000256" key="7">
    <source>
        <dbReference type="ARBA" id="ARBA00022989"/>
    </source>
</evidence>
<evidence type="ECO:0000256" key="15">
    <source>
        <dbReference type="ARBA" id="ARBA00034049"/>
    </source>
</evidence>
<evidence type="ECO:0000256" key="12">
    <source>
        <dbReference type="ARBA" id="ARBA00023166"/>
    </source>
</evidence>
<feature type="transmembrane region" description="Helical" evidence="16">
    <location>
        <begin position="642"/>
        <end position="663"/>
    </location>
</feature>
<dbReference type="GO" id="GO:0015485">
    <property type="term" value="F:cholesterol binding"/>
    <property type="evidence" value="ECO:0007669"/>
    <property type="project" value="TreeGrafter"/>
</dbReference>
<feature type="transmembrane region" description="Helical" evidence="16">
    <location>
        <begin position="895"/>
        <end position="913"/>
    </location>
</feature>
<name>A0AAE0RRN0_9BIVA</name>
<dbReference type="Proteomes" id="UP001195483">
    <property type="component" value="Unassembled WGS sequence"/>
</dbReference>
<dbReference type="GO" id="GO:0030299">
    <property type="term" value="P:intestinal cholesterol absorption"/>
    <property type="evidence" value="ECO:0007669"/>
    <property type="project" value="TreeGrafter"/>
</dbReference>
<accession>A0AAE0RRN0</accession>
<keyword evidence="9" id="KW-0443">Lipid metabolism</keyword>
<evidence type="ECO:0000256" key="6">
    <source>
        <dbReference type="ARBA" id="ARBA00022729"/>
    </source>
</evidence>
<keyword evidence="13" id="KW-0325">Glycoprotein</keyword>
<evidence type="ECO:0000256" key="16">
    <source>
        <dbReference type="SAM" id="Phobius"/>
    </source>
</evidence>
<comment type="subcellular location">
    <subcellularLocation>
        <location evidence="1">Endomembrane system</location>
        <topology evidence="1">Multi-pass membrane protein</topology>
    </subcellularLocation>
</comment>
<keyword evidence="8" id="KW-0445">Lipid transport</keyword>
<keyword evidence="5 16" id="KW-0812">Transmembrane</keyword>
<dbReference type="PROSITE" id="PS50156">
    <property type="entry name" value="SSD"/>
    <property type="match status" value="1"/>
</dbReference>
<dbReference type="GO" id="GO:0012505">
    <property type="term" value="C:endomembrane system"/>
    <property type="evidence" value="ECO:0007669"/>
    <property type="project" value="UniProtKB-SubCell"/>
</dbReference>
<feature type="transmembrane region" description="Helical" evidence="16">
    <location>
        <begin position="748"/>
        <end position="769"/>
    </location>
</feature>
<feature type="transmembrane region" description="Helical" evidence="16">
    <location>
        <begin position="1145"/>
        <end position="1165"/>
    </location>
</feature>
<dbReference type="GO" id="GO:0008203">
    <property type="term" value="P:cholesterol metabolic process"/>
    <property type="evidence" value="ECO:0007669"/>
    <property type="project" value="UniProtKB-KW"/>
</dbReference>